<protein>
    <submittedName>
        <fullName evidence="1">Uncharacterized protein</fullName>
    </submittedName>
</protein>
<gene>
    <name evidence="1" type="ORF">NM203_14425</name>
</gene>
<dbReference type="Proteomes" id="UP001651690">
    <property type="component" value="Unassembled WGS sequence"/>
</dbReference>
<dbReference type="EMBL" id="JANDBD010000005">
    <property type="protein sequence ID" value="MCP9273383.1"/>
    <property type="molecule type" value="Genomic_DNA"/>
</dbReference>
<evidence type="ECO:0000313" key="1">
    <source>
        <dbReference type="EMBL" id="MCP9273383.1"/>
    </source>
</evidence>
<evidence type="ECO:0000313" key="2">
    <source>
        <dbReference type="Proteomes" id="UP001651690"/>
    </source>
</evidence>
<comment type="caution">
    <text evidence="1">The sequence shown here is derived from an EMBL/GenBank/DDBJ whole genome shotgun (WGS) entry which is preliminary data.</text>
</comment>
<sequence length="74" mass="7740">MRGGGILGIIVLIWLLIGAYAAYDRGYFATGENNCGTAATIALNVIAGPLNWVGDINPKVSDCRPDVAIPPPNQ</sequence>
<dbReference type="RefSeq" id="WP_255060676.1">
    <property type="nucleotide sequence ID" value="NZ_JANDBD010000005.1"/>
</dbReference>
<organism evidence="1 2">
    <name type="scientific">Mycolicibacterium arenosum</name>
    <dbReference type="NCBI Taxonomy" id="2952157"/>
    <lineage>
        <taxon>Bacteria</taxon>
        <taxon>Bacillati</taxon>
        <taxon>Actinomycetota</taxon>
        <taxon>Actinomycetes</taxon>
        <taxon>Mycobacteriales</taxon>
        <taxon>Mycobacteriaceae</taxon>
        <taxon>Mycolicibacterium</taxon>
    </lineage>
</organism>
<reference evidence="1 2" key="1">
    <citation type="submission" date="2022-06" db="EMBL/GenBank/DDBJ databases">
        <title>Mycolicibacterium sp. CAU 1645 isolated from seawater.</title>
        <authorList>
            <person name="Kim W."/>
        </authorList>
    </citation>
    <scope>NUCLEOTIDE SEQUENCE [LARGE SCALE GENOMIC DNA]</scope>
    <source>
        <strain evidence="1 2">CAU 1645</strain>
    </source>
</reference>
<accession>A0ABT1M2L2</accession>
<name>A0ABT1M2L2_9MYCO</name>
<proteinExistence type="predicted"/>
<keyword evidence="2" id="KW-1185">Reference proteome</keyword>